<dbReference type="EMBL" id="CP089977">
    <property type="protein sequence ID" value="UXZ05235.1"/>
    <property type="molecule type" value="Genomic_DNA"/>
</dbReference>
<dbReference type="SMART" id="SM00829">
    <property type="entry name" value="PKS_ER"/>
    <property type="match status" value="1"/>
</dbReference>
<dbReference type="PANTHER" id="PTHR11695">
    <property type="entry name" value="ALCOHOL DEHYDROGENASE RELATED"/>
    <property type="match status" value="1"/>
</dbReference>
<dbReference type="RefSeq" id="WP_263076734.1">
    <property type="nucleotide sequence ID" value="NZ_CP089977.1"/>
</dbReference>
<dbReference type="Gene3D" id="3.90.180.10">
    <property type="entry name" value="Medium-chain alcohol dehydrogenases, catalytic domain"/>
    <property type="match status" value="1"/>
</dbReference>
<keyword evidence="1" id="KW-0560">Oxidoreductase</keyword>
<accession>A0ABY6F578</accession>
<dbReference type="InterPro" id="IPR050700">
    <property type="entry name" value="YIM1/Zinc_Alcohol_DH_Fams"/>
</dbReference>
<dbReference type="InterPro" id="IPR036291">
    <property type="entry name" value="NAD(P)-bd_dom_sf"/>
</dbReference>
<evidence type="ECO:0000259" key="2">
    <source>
        <dbReference type="SMART" id="SM00829"/>
    </source>
</evidence>
<evidence type="ECO:0000256" key="1">
    <source>
        <dbReference type="ARBA" id="ARBA00023002"/>
    </source>
</evidence>
<gene>
    <name evidence="3" type="ORF">LU297_01925</name>
</gene>
<feature type="domain" description="Enoyl reductase (ER)" evidence="2">
    <location>
        <begin position="16"/>
        <end position="334"/>
    </location>
</feature>
<dbReference type="SUPFAM" id="SSF50129">
    <property type="entry name" value="GroES-like"/>
    <property type="match status" value="1"/>
</dbReference>
<evidence type="ECO:0000313" key="4">
    <source>
        <dbReference type="Proteomes" id="UP001063782"/>
    </source>
</evidence>
<dbReference type="SUPFAM" id="SSF51735">
    <property type="entry name" value="NAD(P)-binding Rossmann-fold domains"/>
    <property type="match status" value="1"/>
</dbReference>
<proteinExistence type="predicted"/>
<reference evidence="3" key="1">
    <citation type="submission" date="2021-12" db="EMBL/GenBank/DDBJ databases">
        <title>taxonomy of Moraxella sp. ZY201224.</title>
        <authorList>
            <person name="Li F."/>
        </authorList>
    </citation>
    <scope>NUCLEOTIDE SEQUENCE</scope>
    <source>
        <strain evidence="3">ZY201224</strain>
    </source>
</reference>
<dbReference type="PANTHER" id="PTHR11695:SF294">
    <property type="entry name" value="RETICULON-4-INTERACTING PROTEIN 1, MITOCHONDRIAL"/>
    <property type="match status" value="1"/>
</dbReference>
<evidence type="ECO:0000313" key="3">
    <source>
        <dbReference type="EMBL" id="UXZ05235.1"/>
    </source>
</evidence>
<dbReference type="InterPro" id="IPR002364">
    <property type="entry name" value="Quin_OxRdtase/zeta-crystal_CS"/>
</dbReference>
<name>A0ABY6F578_9GAMM</name>
<dbReference type="Gene3D" id="3.40.50.720">
    <property type="entry name" value="NAD(P)-binding Rossmann-like Domain"/>
    <property type="match status" value="1"/>
</dbReference>
<sequence length="337" mass="36385">MAKPTQMTAMTVQKYGKYPVQKTSIPAPKIGDDDVLVKVVSASVNPLDFKIRNGDLKLVLPFSLPLILGNDFAGVVVAVGKNVKNFAIGDEVFVRTDTLRIGSFAQFIAINQHNLAKKPANLDFNQSASLPLVALTAIQAFDKMGIKSGDKVLIHAGAGGLGSVSIQIAKILGLYVATTASGKGLGIVKSLGADEVIDYKQENFEQKLKNFDFVLDTVGGETLLKSFKILKQGGKVISVAGIPTKDFAKEMGLSWVKQLIMGLISAKIHKTAQNYGTSYEFLFMKPSSKQLNIIKTWAEAGKLRPIIDQVFAFDDTQKALEYSESGRAKGKIVIEMG</sequence>
<dbReference type="Pfam" id="PF13602">
    <property type="entry name" value="ADH_zinc_N_2"/>
    <property type="match status" value="1"/>
</dbReference>
<protein>
    <submittedName>
        <fullName evidence="3">NADP-dependent oxidoreductase</fullName>
    </submittedName>
</protein>
<dbReference type="PROSITE" id="PS01162">
    <property type="entry name" value="QOR_ZETA_CRYSTAL"/>
    <property type="match status" value="1"/>
</dbReference>
<dbReference type="Pfam" id="PF08240">
    <property type="entry name" value="ADH_N"/>
    <property type="match status" value="1"/>
</dbReference>
<dbReference type="InterPro" id="IPR013154">
    <property type="entry name" value="ADH-like_N"/>
</dbReference>
<dbReference type="CDD" id="cd05289">
    <property type="entry name" value="MDR_like_2"/>
    <property type="match status" value="1"/>
</dbReference>
<keyword evidence="4" id="KW-1185">Reference proteome</keyword>
<dbReference type="Proteomes" id="UP001063782">
    <property type="component" value="Chromosome"/>
</dbReference>
<organism evidence="3 4">
    <name type="scientific">Moraxella nasicaprae</name>
    <dbReference type="NCBI Taxonomy" id="2904122"/>
    <lineage>
        <taxon>Bacteria</taxon>
        <taxon>Pseudomonadati</taxon>
        <taxon>Pseudomonadota</taxon>
        <taxon>Gammaproteobacteria</taxon>
        <taxon>Moraxellales</taxon>
        <taxon>Moraxellaceae</taxon>
        <taxon>Moraxella</taxon>
    </lineage>
</organism>
<dbReference type="InterPro" id="IPR020843">
    <property type="entry name" value="ER"/>
</dbReference>
<dbReference type="InterPro" id="IPR011032">
    <property type="entry name" value="GroES-like_sf"/>
</dbReference>